<dbReference type="SUPFAM" id="SSF50249">
    <property type="entry name" value="Nucleic acid-binding proteins"/>
    <property type="match status" value="1"/>
</dbReference>
<sequence>MSDSSATKEMDGDDEADPPISHVASHVTDTWAFTPRRKFSIVTTQKNAALARQQRKRALDQRRLLTRGPAKSIRTPMNCGYFPEEYIAALKASYRGRSYHGTLDYECEHCHALFWYGEKSSINRETERPQYHTCCKSGKIYIPSFRDRPEPLASLAIFNGDSRSKKFMRSIRQYNCLFAFTSMGARIDNSINDGRGPPLFKICGQVHHRVGSLLPLDDSAPQFLQLYVYDTANEVSNRLKCLDADHRPVESLDPSIVHDLISMLDQHNPFAKKFRMARDRLADHNNEDFIIRIVGAKEGDPVQYNLPTTDELAMLVVGDFSLDTYKRDIIIETHNRELKRISSLHPAYMPLQYPLLFPYGERGFQLGIHYSNRNPIGATTGRHMTMQEYYCYQFHYRKNQPNPYLCYGLLSSQAKVDARAAIEESRLHYIAQNQRNLRMESIQGIADVVSRGCINGDEMGKRVVLPASHIGGRRYMIQNYHDGLAICGKYGPPDFFVTFTCNPSWPEITESIFQHGQTAPDRSDVVTRVFHLKLHELLQDIRSGTIFGPLLAGGRTAHSPSGFPIYVYHLTSYDKIDPDGSNARNFHGEVLLSGGTACHWYFNPSIEEAEAFYSRIESEKINIELPSLDKQEITPPSFPQRQHHNLKYILSLNPHDVPDQGYECTVTITCIPEGKTWYYIACNTCPNKPSIDPVIRQCSTCRSTNYCFRYKLTFKASDGTEEAEMFAFDNVARTIIGKPCPTVVASFPDASAIPPDIAAIVSRKYTFIIEFNSQSFRFLEKNIAHQRNCSIIWKNDITTNSTRKR</sequence>
<dbReference type="Proteomes" id="UP000251960">
    <property type="component" value="Chromosome 2"/>
</dbReference>
<name>A0A3L6FS24_MAIZE</name>
<dbReference type="PANTHER" id="PTHR45786:SF74">
    <property type="entry name" value="ATP-DEPENDENT DNA HELICASE"/>
    <property type="match status" value="1"/>
</dbReference>
<dbReference type="InterPro" id="IPR047192">
    <property type="entry name" value="Euk_RPA1_DBD_C"/>
</dbReference>
<evidence type="ECO:0000259" key="2">
    <source>
        <dbReference type="Pfam" id="PF14214"/>
    </source>
</evidence>
<evidence type="ECO:0000256" key="1">
    <source>
        <dbReference type="SAM" id="MobiDB-lite"/>
    </source>
</evidence>
<feature type="domain" description="Helitron helicase-like" evidence="2">
    <location>
        <begin position="389"/>
        <end position="551"/>
    </location>
</feature>
<comment type="caution">
    <text evidence="3">The sequence shown here is derived from an EMBL/GenBank/DDBJ whole genome shotgun (WGS) entry which is preliminary data.</text>
</comment>
<dbReference type="PANTHER" id="PTHR45786">
    <property type="entry name" value="DNA BINDING PROTEIN-LIKE"/>
    <property type="match status" value="1"/>
</dbReference>
<proteinExistence type="predicted"/>
<dbReference type="CDD" id="cd04476">
    <property type="entry name" value="RPA1_DBD_C"/>
    <property type="match status" value="1"/>
</dbReference>
<gene>
    <name evidence="3" type="ORF">Zm00014a_037148</name>
</gene>
<feature type="region of interest" description="Disordered" evidence="1">
    <location>
        <begin position="1"/>
        <end position="21"/>
    </location>
</feature>
<dbReference type="Gene3D" id="2.40.50.140">
    <property type="entry name" value="Nucleic acid-binding proteins"/>
    <property type="match status" value="1"/>
</dbReference>
<dbReference type="Pfam" id="PF14214">
    <property type="entry name" value="Helitron_like_N"/>
    <property type="match status" value="1"/>
</dbReference>
<protein>
    <recommendedName>
        <fullName evidence="2">Helitron helicase-like domain-containing protein</fullName>
    </recommendedName>
</protein>
<organism evidence="3">
    <name type="scientific">Zea mays</name>
    <name type="common">Maize</name>
    <dbReference type="NCBI Taxonomy" id="4577"/>
    <lineage>
        <taxon>Eukaryota</taxon>
        <taxon>Viridiplantae</taxon>
        <taxon>Streptophyta</taxon>
        <taxon>Embryophyta</taxon>
        <taxon>Tracheophyta</taxon>
        <taxon>Spermatophyta</taxon>
        <taxon>Magnoliopsida</taxon>
        <taxon>Liliopsida</taxon>
        <taxon>Poales</taxon>
        <taxon>Poaceae</taxon>
        <taxon>PACMAD clade</taxon>
        <taxon>Panicoideae</taxon>
        <taxon>Andropogonodae</taxon>
        <taxon>Andropogoneae</taxon>
        <taxon>Tripsacinae</taxon>
        <taxon>Zea</taxon>
    </lineage>
</organism>
<dbReference type="ExpressionAtlas" id="A0A3L6FS24">
    <property type="expression patterns" value="baseline and differential"/>
</dbReference>
<dbReference type="EMBL" id="NCVQ01000003">
    <property type="protein sequence ID" value="PWZ37291.1"/>
    <property type="molecule type" value="Genomic_DNA"/>
</dbReference>
<feature type="compositionally biased region" description="Basic and acidic residues" evidence="1">
    <location>
        <begin position="1"/>
        <end position="10"/>
    </location>
</feature>
<accession>A0A3L6FS24</accession>
<evidence type="ECO:0000313" key="3">
    <source>
        <dbReference type="EMBL" id="PWZ37291.1"/>
    </source>
</evidence>
<dbReference type="InterPro" id="IPR012340">
    <property type="entry name" value="NA-bd_OB-fold"/>
</dbReference>
<dbReference type="AlphaFoldDB" id="A0A3L6FS24"/>
<dbReference type="InterPro" id="IPR025476">
    <property type="entry name" value="Helitron_helicase-like"/>
</dbReference>
<reference evidence="3" key="1">
    <citation type="journal article" date="2018" name="Nat. Genet.">
        <title>Extensive intraspecific gene order and gene structural variations between Mo17 and other maize genomes.</title>
        <authorList>
            <person name="Sun S."/>
            <person name="Zhou Y."/>
            <person name="Chen J."/>
            <person name="Shi J."/>
            <person name="Zhao H."/>
            <person name="Zhao H."/>
            <person name="Song W."/>
            <person name="Zhang M."/>
            <person name="Cui Y."/>
            <person name="Dong X."/>
            <person name="Liu H."/>
            <person name="Ma X."/>
            <person name="Jiao Y."/>
            <person name="Wang B."/>
            <person name="Wei X."/>
            <person name="Stein J.C."/>
            <person name="Glaubitz J.C."/>
            <person name="Lu F."/>
            <person name="Yu G."/>
            <person name="Liang C."/>
            <person name="Fengler K."/>
            <person name="Li B."/>
            <person name="Rafalski A."/>
            <person name="Schnable P.S."/>
            <person name="Ware D.H."/>
            <person name="Buckler E.S."/>
            <person name="Lai J."/>
        </authorList>
    </citation>
    <scope>NUCLEOTIDE SEQUENCE [LARGE SCALE GENOMIC DNA]</scope>
    <source>
        <tissue evidence="3">Seedling</tissue>
    </source>
</reference>